<reference evidence="3" key="2">
    <citation type="journal article" date="2023" name="Science">
        <title>Genomic signatures of disease resistance in endangered staghorn corals.</title>
        <authorList>
            <person name="Vollmer S.V."/>
            <person name="Selwyn J.D."/>
            <person name="Despard B.A."/>
            <person name="Roesel C.L."/>
        </authorList>
    </citation>
    <scope>NUCLEOTIDE SEQUENCE</scope>
    <source>
        <strain evidence="3">K2</strain>
    </source>
</reference>
<keyword evidence="4" id="KW-1185">Reference proteome</keyword>
<reference evidence="3" key="1">
    <citation type="journal article" date="2023" name="G3 (Bethesda)">
        <title>Whole genome assembly and annotation of the endangered Caribbean coral Acropora cervicornis.</title>
        <authorList>
            <person name="Selwyn J.D."/>
            <person name="Vollmer S.V."/>
        </authorList>
    </citation>
    <scope>NUCLEOTIDE SEQUENCE</scope>
    <source>
        <strain evidence="3">K2</strain>
    </source>
</reference>
<evidence type="ECO:0000313" key="3">
    <source>
        <dbReference type="EMBL" id="KAK2567453.1"/>
    </source>
</evidence>
<dbReference type="PANTHER" id="PTHR16165:SF5">
    <property type="entry name" value="NXPE FAMILY MEMBER 3"/>
    <property type="match status" value="1"/>
</dbReference>
<dbReference type="Gene3D" id="2.60.40.10">
    <property type="entry name" value="Immunoglobulins"/>
    <property type="match status" value="2"/>
</dbReference>
<dbReference type="SUPFAM" id="SSF81296">
    <property type="entry name" value="E set domains"/>
    <property type="match status" value="2"/>
</dbReference>
<feature type="repeat" description="Filamin" evidence="1">
    <location>
        <begin position="554"/>
        <end position="626"/>
    </location>
</feature>
<dbReference type="EMBL" id="JARQWQ010000014">
    <property type="protein sequence ID" value="KAK2567453.1"/>
    <property type="molecule type" value="Genomic_DNA"/>
</dbReference>
<dbReference type="InterPro" id="IPR013783">
    <property type="entry name" value="Ig-like_fold"/>
</dbReference>
<dbReference type="AlphaFoldDB" id="A0AAD9VAL6"/>
<evidence type="ECO:0000256" key="1">
    <source>
        <dbReference type="PROSITE-ProRule" id="PRU00087"/>
    </source>
</evidence>
<dbReference type="InterPro" id="IPR017868">
    <property type="entry name" value="Filamin/ABP280_repeat-like"/>
</dbReference>
<organism evidence="3 4">
    <name type="scientific">Acropora cervicornis</name>
    <name type="common">Staghorn coral</name>
    <dbReference type="NCBI Taxonomy" id="6130"/>
    <lineage>
        <taxon>Eukaryota</taxon>
        <taxon>Metazoa</taxon>
        <taxon>Cnidaria</taxon>
        <taxon>Anthozoa</taxon>
        <taxon>Hexacorallia</taxon>
        <taxon>Scleractinia</taxon>
        <taxon>Astrocoeniina</taxon>
        <taxon>Acroporidae</taxon>
        <taxon>Acropora</taxon>
    </lineage>
</organism>
<proteinExistence type="predicted"/>
<dbReference type="Proteomes" id="UP001249851">
    <property type="component" value="Unassembled WGS sequence"/>
</dbReference>
<name>A0AAD9VAL6_ACRCE</name>
<keyword evidence="2" id="KW-0732">Signal</keyword>
<dbReference type="InterPro" id="IPR014756">
    <property type="entry name" value="Ig_E-set"/>
</dbReference>
<dbReference type="PROSITE" id="PS50194">
    <property type="entry name" value="FILAMIN_REPEAT"/>
    <property type="match status" value="2"/>
</dbReference>
<gene>
    <name evidence="3" type="ORF">P5673_008270</name>
</gene>
<feature type="repeat" description="Filamin" evidence="1">
    <location>
        <begin position="70"/>
        <end position="164"/>
    </location>
</feature>
<sequence length="897" mass="102045">MVKRKLLLKQSGFFLYIAALCKSFASADEVPLQFERNWCRERKMQVDWRVYTQACPGYTRHWAQEYWANNLKTDSSLSYISGAEINPAGQFSHIYIQSVTVLNNTKTFGGDAWRMRVKGPSDLVASVYDFQNGTYEAVFLPMEPGYYSLQIVLDYSLCHALKNPPPDWFRKGCRHGSFQLPGTLNCPDDYIDKPLYHGAYFTINTLMVFPAQVNDGVTAAATQLTSSGMALVDGIMATGFHTNDRRRLCSHVFVACYHTDVWVYALGPEGSKEMDVSLGGNDINVTQILEELNQVVTQPQMNEDSALVLNAGVHLLKSTTFKNYQKIIRGFIKLLKDNYHGKAVWKTIPSLGRQTELYTGCCRRFHTEQRIKLFNAYAMSKMCEASIPVLDIYPISASYAEGTIDGIHYPHSVFYSAEEALEKYLTTQRYGQEFLQGQDDFDLVLTCPLPLLTCAMRLSSVIILVYVVSRSDAQKDTEDEVMTYRENVVDFKLSWCRMRMHRYDWKNVIGRCLKFMAWDGQQLNAELQTKAAKSYIKQLDIRPAGFFSKIYIQSVSVRSENKTIGGDAWRVNIRGPVNMAATVFDMNNGVYEAVFLPQEPGKYWAEIILDYSLCEALKDPPLDWFIRGCRHGSFQPHGSLDNRTHDFLQELLGGGKIEFTIPTITRMFRKEINGFIALSQIACREKCNVLLDGYGAWTGEQWRPYQTGPPVSLGRSGHQQGRGVLWVYGDSLNRYFYQSILNRPLCWQVFRACYHTMLWVYALKESAADEMNLMFGGKPISILRILSELQGVVTRTDMDQDSALILNAGVHLLKSASFYNYQKIINGFISVLKRYYRGTRVQLFNAYANWAMCKAGFKVLDVYPVSSSYPGGTLDGVHFKDLVFSSAADAVERFFQE</sequence>
<protein>
    <submittedName>
        <fullName evidence="3">Uncharacterized protein</fullName>
    </submittedName>
</protein>
<evidence type="ECO:0000313" key="4">
    <source>
        <dbReference type="Proteomes" id="UP001249851"/>
    </source>
</evidence>
<dbReference type="SMART" id="SM00557">
    <property type="entry name" value="IG_FLMN"/>
    <property type="match status" value="1"/>
</dbReference>
<accession>A0AAD9VAL6</accession>
<feature type="chain" id="PRO_5041982710" evidence="2">
    <location>
        <begin position="28"/>
        <end position="897"/>
    </location>
</feature>
<feature type="signal peptide" evidence="2">
    <location>
        <begin position="1"/>
        <end position="27"/>
    </location>
</feature>
<dbReference type="InterPro" id="IPR001298">
    <property type="entry name" value="Filamin/ABP280_rpt"/>
</dbReference>
<evidence type="ECO:0000256" key="2">
    <source>
        <dbReference type="SAM" id="SignalP"/>
    </source>
</evidence>
<dbReference type="PANTHER" id="PTHR16165">
    <property type="entry name" value="NXPE FAMILY MEMBER"/>
    <property type="match status" value="1"/>
</dbReference>
<comment type="caution">
    <text evidence="3">The sequence shown here is derived from an EMBL/GenBank/DDBJ whole genome shotgun (WGS) entry which is preliminary data.</text>
</comment>